<proteinExistence type="predicted"/>
<reference evidence="1 2" key="1">
    <citation type="submission" date="2020-06" db="EMBL/GenBank/DDBJ databases">
        <authorList>
            <consortium name="Pathogen Informatics"/>
        </authorList>
    </citation>
    <scope>NUCLEOTIDE SEQUENCE [LARGE SCALE GENOMIC DNA]</scope>
    <source>
        <strain evidence="1 2">MOS105</strain>
    </source>
</reference>
<organism evidence="1 2">
    <name type="scientific">Staphylococcus aureus</name>
    <dbReference type="NCBI Taxonomy" id="1280"/>
    <lineage>
        <taxon>Bacteria</taxon>
        <taxon>Bacillati</taxon>
        <taxon>Bacillota</taxon>
        <taxon>Bacilli</taxon>
        <taxon>Bacillales</taxon>
        <taxon>Staphylococcaceae</taxon>
        <taxon>Staphylococcus</taxon>
    </lineage>
</organism>
<gene>
    <name evidence="1" type="ORF">SAMEA70146418_01546</name>
</gene>
<evidence type="ECO:0000313" key="1">
    <source>
        <dbReference type="EMBL" id="CAC8215510.1"/>
    </source>
</evidence>
<dbReference type="EMBL" id="CAIIGD010000004">
    <property type="protein sequence ID" value="CAC8215510.1"/>
    <property type="molecule type" value="Genomic_DNA"/>
</dbReference>
<dbReference type="Proteomes" id="UP000507112">
    <property type="component" value="Unassembled WGS sequence"/>
</dbReference>
<evidence type="ECO:0000313" key="2">
    <source>
        <dbReference type="Proteomes" id="UP000507112"/>
    </source>
</evidence>
<accession>A0A811I4P8</accession>
<protein>
    <submittedName>
        <fullName evidence="1">Uncharacterized protein</fullName>
    </submittedName>
</protein>
<comment type="caution">
    <text evidence="1">The sequence shown here is derived from an EMBL/GenBank/DDBJ whole genome shotgun (WGS) entry which is preliminary data.</text>
</comment>
<name>A0A811I4P8_STAAU</name>
<sequence length="31" mass="3729">MFEMGNLTKILQNLITLLKKVIKINFYKILF</sequence>
<dbReference type="AlphaFoldDB" id="A0A811I4P8"/>